<comment type="caution">
    <text evidence="12">The sequence shown here is derived from an EMBL/GenBank/DDBJ whole genome shotgun (WGS) entry which is preliminary data.</text>
</comment>
<dbReference type="InterPro" id="IPR001388">
    <property type="entry name" value="Synaptobrevin-like"/>
</dbReference>
<dbReference type="InterPro" id="IPR042855">
    <property type="entry name" value="V_SNARE_CC"/>
</dbReference>
<dbReference type="Gene3D" id="1.20.5.110">
    <property type="match status" value="1"/>
</dbReference>
<keyword evidence="5" id="KW-0564">Palmitate</keyword>
<evidence type="ECO:0000256" key="3">
    <source>
        <dbReference type="ARBA" id="ARBA00022481"/>
    </source>
</evidence>
<keyword evidence="7" id="KW-0636">Prenylation</keyword>
<evidence type="ECO:0000256" key="8">
    <source>
        <dbReference type="ARBA" id="ARBA00046278"/>
    </source>
</evidence>
<evidence type="ECO:0000256" key="6">
    <source>
        <dbReference type="ARBA" id="ARBA00023288"/>
    </source>
</evidence>
<name>A0A8X6XK85_9ARAC</name>
<evidence type="ECO:0000313" key="13">
    <source>
        <dbReference type="Proteomes" id="UP000886998"/>
    </source>
</evidence>
<dbReference type="AlphaFoldDB" id="A0A8X6XK85"/>
<evidence type="ECO:0000256" key="4">
    <source>
        <dbReference type="ARBA" id="ARBA00023136"/>
    </source>
</evidence>
<dbReference type="OrthoDB" id="27923at2759"/>
<dbReference type="Pfam" id="PF13774">
    <property type="entry name" value="Longin"/>
    <property type="match status" value="1"/>
</dbReference>
<keyword evidence="3" id="KW-0488">Methylation</keyword>
<evidence type="ECO:0000259" key="10">
    <source>
        <dbReference type="PROSITE" id="PS50859"/>
    </source>
</evidence>
<gene>
    <name evidence="12" type="primary">YKT6</name>
    <name evidence="12" type="ORF">TNIN_15681</name>
</gene>
<evidence type="ECO:0000256" key="2">
    <source>
        <dbReference type="ARBA" id="ARBA00008025"/>
    </source>
</evidence>
<dbReference type="PANTHER" id="PTHR45806">
    <property type="entry name" value="SYNAPTOBREVIN HOMOLOG YKT6"/>
    <property type="match status" value="1"/>
</dbReference>
<dbReference type="PANTHER" id="PTHR45806:SF1">
    <property type="entry name" value="SYNAPTOBREVIN HOMOLOG YKT6"/>
    <property type="match status" value="1"/>
</dbReference>
<keyword evidence="6" id="KW-0449">Lipoprotein</keyword>
<evidence type="ECO:0000256" key="5">
    <source>
        <dbReference type="ARBA" id="ARBA00023139"/>
    </source>
</evidence>
<reference evidence="12" key="1">
    <citation type="submission" date="2020-08" db="EMBL/GenBank/DDBJ databases">
        <title>Multicomponent nature underlies the extraordinary mechanical properties of spider dragline silk.</title>
        <authorList>
            <person name="Kono N."/>
            <person name="Nakamura H."/>
            <person name="Mori M."/>
            <person name="Yoshida Y."/>
            <person name="Ohtoshi R."/>
            <person name="Malay A.D."/>
            <person name="Moran D.A.P."/>
            <person name="Tomita M."/>
            <person name="Numata K."/>
            <person name="Arakawa K."/>
        </authorList>
    </citation>
    <scope>NUCLEOTIDE SEQUENCE</scope>
</reference>
<dbReference type="PRINTS" id="PR00219">
    <property type="entry name" value="SYNAPTOBREVN"/>
</dbReference>
<protein>
    <submittedName>
        <fullName evidence="12">Synaptobrevin homolog YKT6</fullName>
    </submittedName>
</protein>
<dbReference type="InterPro" id="IPR011012">
    <property type="entry name" value="Longin-like_dom_sf"/>
</dbReference>
<comment type="similarity">
    <text evidence="2">Belongs to the synaptobrevin family.</text>
</comment>
<dbReference type="GO" id="GO:0005484">
    <property type="term" value="F:SNAP receptor activity"/>
    <property type="evidence" value="ECO:0007669"/>
    <property type="project" value="TreeGrafter"/>
</dbReference>
<dbReference type="Gene3D" id="3.30.450.50">
    <property type="entry name" value="Longin domain"/>
    <property type="match status" value="1"/>
</dbReference>
<evidence type="ECO:0000256" key="7">
    <source>
        <dbReference type="ARBA" id="ARBA00023289"/>
    </source>
</evidence>
<accession>A0A8X6XK85</accession>
<sequence length="196" mass="22370">MYYLALVRKEGLKGVVLCSYSDLSDFSYFQRKSVKEFMRFSSLMLVGRTEAEKKVSVKEQRYLCHAYVRSDDLAAVAVTNDEYPPKVAHMCLSQLLTDFTARIQPRTWQNSEDSIDFPDINNTFEKFSVPKDLDSLTVIQNQLDETKIILHQTLDNILQRGEKLDDLVTKADDLSLQAKTFYKSARKSNACCSGLG</sequence>
<dbReference type="SUPFAM" id="SSF58038">
    <property type="entry name" value="SNARE fusion complex"/>
    <property type="match status" value="1"/>
</dbReference>
<dbReference type="GO" id="GO:0005794">
    <property type="term" value="C:Golgi apparatus"/>
    <property type="evidence" value="ECO:0007669"/>
    <property type="project" value="UniProtKB-SubCell"/>
</dbReference>
<dbReference type="SUPFAM" id="SSF64356">
    <property type="entry name" value="SNARE-like"/>
    <property type="match status" value="1"/>
</dbReference>
<dbReference type="PROSITE" id="PS50859">
    <property type="entry name" value="LONGIN"/>
    <property type="match status" value="1"/>
</dbReference>
<evidence type="ECO:0000259" key="11">
    <source>
        <dbReference type="PROSITE" id="PS50892"/>
    </source>
</evidence>
<keyword evidence="13" id="KW-1185">Reference proteome</keyword>
<dbReference type="PROSITE" id="PS50892">
    <property type="entry name" value="V_SNARE"/>
    <property type="match status" value="1"/>
</dbReference>
<dbReference type="GO" id="GO:0016020">
    <property type="term" value="C:membrane"/>
    <property type="evidence" value="ECO:0007669"/>
    <property type="project" value="InterPro"/>
</dbReference>
<feature type="domain" description="V-SNARE coiled-coil homology" evidence="11">
    <location>
        <begin position="135"/>
        <end position="195"/>
    </location>
</feature>
<feature type="domain" description="Longin" evidence="10">
    <location>
        <begin position="5"/>
        <end position="128"/>
    </location>
</feature>
<proteinExistence type="inferred from homology"/>
<keyword evidence="4" id="KW-0472">Membrane</keyword>
<dbReference type="InterPro" id="IPR010908">
    <property type="entry name" value="Longin_dom"/>
</dbReference>
<organism evidence="12 13">
    <name type="scientific">Trichonephila inaurata madagascariensis</name>
    <dbReference type="NCBI Taxonomy" id="2747483"/>
    <lineage>
        <taxon>Eukaryota</taxon>
        <taxon>Metazoa</taxon>
        <taxon>Ecdysozoa</taxon>
        <taxon>Arthropoda</taxon>
        <taxon>Chelicerata</taxon>
        <taxon>Arachnida</taxon>
        <taxon>Araneae</taxon>
        <taxon>Araneomorphae</taxon>
        <taxon>Entelegynae</taxon>
        <taxon>Araneoidea</taxon>
        <taxon>Nephilidae</taxon>
        <taxon>Trichonephila</taxon>
        <taxon>Trichonephila inaurata</taxon>
    </lineage>
</organism>
<keyword evidence="9" id="KW-0175">Coiled coil</keyword>
<evidence type="ECO:0000256" key="9">
    <source>
        <dbReference type="PROSITE-ProRule" id="PRU00290"/>
    </source>
</evidence>
<dbReference type="Proteomes" id="UP000886998">
    <property type="component" value="Unassembled WGS sequence"/>
</dbReference>
<comment type="subcellular location">
    <subcellularLocation>
        <location evidence="8">Endomembrane system</location>
        <topology evidence="8">Lipid-anchor</topology>
        <orientation evidence="8">Cytoplasmic side</orientation>
    </subcellularLocation>
    <subcellularLocation>
        <location evidence="1">Golgi apparatus</location>
        <location evidence="1">trans-Golgi network membrane</location>
    </subcellularLocation>
</comment>
<dbReference type="EMBL" id="BMAV01009563">
    <property type="protein sequence ID" value="GFY53924.1"/>
    <property type="molecule type" value="Genomic_DNA"/>
</dbReference>
<evidence type="ECO:0000256" key="1">
    <source>
        <dbReference type="ARBA" id="ARBA00004198"/>
    </source>
</evidence>
<dbReference type="SMART" id="SM01270">
    <property type="entry name" value="Longin"/>
    <property type="match status" value="1"/>
</dbReference>
<dbReference type="GO" id="GO:0006888">
    <property type="term" value="P:endoplasmic reticulum to Golgi vesicle-mediated transport"/>
    <property type="evidence" value="ECO:0007669"/>
    <property type="project" value="TreeGrafter"/>
</dbReference>
<evidence type="ECO:0000313" key="12">
    <source>
        <dbReference type="EMBL" id="GFY53924.1"/>
    </source>
</evidence>
<dbReference type="CDD" id="cd14824">
    <property type="entry name" value="Longin"/>
    <property type="match status" value="1"/>
</dbReference>
<dbReference type="Pfam" id="PF00957">
    <property type="entry name" value="Synaptobrevin"/>
    <property type="match status" value="1"/>
</dbReference>